<dbReference type="PROSITE" id="PS00211">
    <property type="entry name" value="ABC_TRANSPORTER_1"/>
    <property type="match status" value="1"/>
</dbReference>
<keyword evidence="4" id="KW-0410">Iron transport</keyword>
<evidence type="ECO:0000259" key="10">
    <source>
        <dbReference type="PROSITE" id="PS50893"/>
    </source>
</evidence>
<keyword evidence="8" id="KW-0406">Ion transport</keyword>
<reference evidence="11 12" key="1">
    <citation type="submission" date="2024-06" db="EMBL/GenBank/DDBJ databases">
        <title>Genomic Encyclopedia of Type Strains, Phase IV (KMG-IV): sequencing the most valuable type-strain genomes for metagenomic binning, comparative biology and taxonomic classification.</title>
        <authorList>
            <person name="Goeker M."/>
        </authorList>
    </citation>
    <scope>NUCLEOTIDE SEQUENCE [LARGE SCALE GENOMIC DNA]</scope>
    <source>
        <strain evidence="11 12">DSM 28302</strain>
    </source>
</reference>
<sequence length="261" mass="29819">MGISVSNLNFFYDKKQILQDISLEIEEGQLIALIGPNGSGKSTLLKSMLHLEKPTSGFTCIDGAKIDRLSHRERAKVVAFLSQFPNLQDHMTVEDLVGLGRQHNKRLFSSLSGEDLELCRKAIDWVDMTSYQKASVLSLSGGQKQRAFLAMVLAQDTKYIFLDEPTSYLDIHHQIEFIELLKRLQKEYHKTIVLVLHDLSLVSKYADYIITLKEGQIYSAGKVKQVFTEEMLWDVFRVCATICPIKDSSQMMSYDFRKRSE</sequence>
<dbReference type="PANTHER" id="PTHR42771:SF2">
    <property type="entry name" value="IRON(3+)-HYDROXAMATE IMPORT ATP-BINDING PROTEIN FHUC"/>
    <property type="match status" value="1"/>
</dbReference>
<keyword evidence="3" id="KW-1003">Cell membrane</keyword>
<dbReference type="InterPro" id="IPR017871">
    <property type="entry name" value="ABC_transporter-like_CS"/>
</dbReference>
<evidence type="ECO:0000256" key="8">
    <source>
        <dbReference type="ARBA" id="ARBA00023065"/>
    </source>
</evidence>
<dbReference type="InterPro" id="IPR003593">
    <property type="entry name" value="AAA+_ATPase"/>
</dbReference>
<dbReference type="InterPro" id="IPR003439">
    <property type="entry name" value="ABC_transporter-like_ATP-bd"/>
</dbReference>
<dbReference type="RefSeq" id="WP_354369723.1">
    <property type="nucleotide sequence ID" value="NZ_JBEPLN010000035.1"/>
</dbReference>
<dbReference type="InterPro" id="IPR027417">
    <property type="entry name" value="P-loop_NTPase"/>
</dbReference>
<keyword evidence="9" id="KW-0472">Membrane</keyword>
<dbReference type="SMART" id="SM00382">
    <property type="entry name" value="AAA"/>
    <property type="match status" value="1"/>
</dbReference>
<evidence type="ECO:0000313" key="11">
    <source>
        <dbReference type="EMBL" id="MET3635001.1"/>
    </source>
</evidence>
<protein>
    <submittedName>
        <fullName evidence="11">Iron complex transport system ATP-binding protein</fullName>
    </submittedName>
</protein>
<dbReference type="PANTHER" id="PTHR42771">
    <property type="entry name" value="IRON(3+)-HYDROXAMATE IMPORT ATP-BINDING PROTEIN FHUC"/>
    <property type="match status" value="1"/>
</dbReference>
<evidence type="ECO:0000256" key="2">
    <source>
        <dbReference type="ARBA" id="ARBA00022448"/>
    </source>
</evidence>
<evidence type="ECO:0000256" key="9">
    <source>
        <dbReference type="ARBA" id="ARBA00023136"/>
    </source>
</evidence>
<dbReference type="Gene3D" id="3.40.50.300">
    <property type="entry name" value="P-loop containing nucleotide triphosphate hydrolases"/>
    <property type="match status" value="1"/>
</dbReference>
<evidence type="ECO:0000256" key="6">
    <source>
        <dbReference type="ARBA" id="ARBA00022840"/>
    </source>
</evidence>
<dbReference type="SUPFAM" id="SSF52540">
    <property type="entry name" value="P-loop containing nucleoside triphosphate hydrolases"/>
    <property type="match status" value="1"/>
</dbReference>
<gene>
    <name evidence="11" type="ORF">ABID28_001663</name>
</gene>
<evidence type="ECO:0000313" key="12">
    <source>
        <dbReference type="Proteomes" id="UP001549037"/>
    </source>
</evidence>
<organism evidence="11 12">
    <name type="scientific">Streptococcus porcorum</name>
    <dbReference type="NCBI Taxonomy" id="701526"/>
    <lineage>
        <taxon>Bacteria</taxon>
        <taxon>Bacillati</taxon>
        <taxon>Bacillota</taxon>
        <taxon>Bacilli</taxon>
        <taxon>Lactobacillales</taxon>
        <taxon>Streptococcaceae</taxon>
        <taxon>Streptococcus</taxon>
    </lineage>
</organism>
<dbReference type="EMBL" id="JBEPLN010000035">
    <property type="protein sequence ID" value="MET3635001.1"/>
    <property type="molecule type" value="Genomic_DNA"/>
</dbReference>
<comment type="subcellular location">
    <subcellularLocation>
        <location evidence="1">Cell membrane</location>
        <topology evidence="1">Peripheral membrane protein</topology>
    </subcellularLocation>
</comment>
<proteinExistence type="predicted"/>
<keyword evidence="5" id="KW-0547">Nucleotide-binding</keyword>
<keyword evidence="12" id="KW-1185">Reference proteome</keyword>
<evidence type="ECO:0000256" key="7">
    <source>
        <dbReference type="ARBA" id="ARBA00023004"/>
    </source>
</evidence>
<dbReference type="CDD" id="cd03214">
    <property type="entry name" value="ABC_Iron-Siderophores_B12_Hemin"/>
    <property type="match status" value="1"/>
</dbReference>
<accession>A0ABV2JGU2</accession>
<dbReference type="Proteomes" id="UP001549037">
    <property type="component" value="Unassembled WGS sequence"/>
</dbReference>
<dbReference type="InterPro" id="IPR051535">
    <property type="entry name" value="Siderophore_ABC-ATPase"/>
</dbReference>
<keyword evidence="6 11" id="KW-0067">ATP-binding</keyword>
<evidence type="ECO:0000256" key="1">
    <source>
        <dbReference type="ARBA" id="ARBA00004202"/>
    </source>
</evidence>
<evidence type="ECO:0000256" key="3">
    <source>
        <dbReference type="ARBA" id="ARBA00022475"/>
    </source>
</evidence>
<feature type="domain" description="ABC transporter" evidence="10">
    <location>
        <begin position="3"/>
        <end position="239"/>
    </location>
</feature>
<dbReference type="Pfam" id="PF00005">
    <property type="entry name" value="ABC_tran"/>
    <property type="match status" value="1"/>
</dbReference>
<evidence type="ECO:0000256" key="5">
    <source>
        <dbReference type="ARBA" id="ARBA00022741"/>
    </source>
</evidence>
<keyword evidence="7" id="KW-0408">Iron</keyword>
<evidence type="ECO:0000256" key="4">
    <source>
        <dbReference type="ARBA" id="ARBA00022496"/>
    </source>
</evidence>
<name>A0ABV2JGU2_9STRE</name>
<dbReference type="GO" id="GO:0005524">
    <property type="term" value="F:ATP binding"/>
    <property type="evidence" value="ECO:0007669"/>
    <property type="project" value="UniProtKB-KW"/>
</dbReference>
<keyword evidence="2" id="KW-0813">Transport</keyword>
<comment type="caution">
    <text evidence="11">The sequence shown here is derived from an EMBL/GenBank/DDBJ whole genome shotgun (WGS) entry which is preliminary data.</text>
</comment>
<dbReference type="PROSITE" id="PS50893">
    <property type="entry name" value="ABC_TRANSPORTER_2"/>
    <property type="match status" value="1"/>
</dbReference>